<comment type="subcellular location">
    <subcellularLocation>
        <location evidence="3">Cytoplasm</location>
    </subcellularLocation>
</comment>
<dbReference type="OrthoDB" id="9809485at2"/>
<dbReference type="PROSITE" id="PS51721">
    <property type="entry name" value="G_CP"/>
    <property type="match status" value="1"/>
</dbReference>
<dbReference type="CDD" id="cd01854">
    <property type="entry name" value="YjeQ_EngC"/>
    <property type="match status" value="1"/>
</dbReference>
<evidence type="ECO:0000313" key="7">
    <source>
        <dbReference type="Proteomes" id="UP000005017"/>
    </source>
</evidence>
<proteinExistence type="inferred from homology"/>
<dbReference type="NCBIfam" id="TIGR00157">
    <property type="entry name" value="ribosome small subunit-dependent GTPase A"/>
    <property type="match status" value="1"/>
</dbReference>
<feature type="binding site" evidence="3">
    <location>
        <begin position="160"/>
        <end position="168"/>
    </location>
    <ligand>
        <name>GTP</name>
        <dbReference type="ChEBI" id="CHEBI:37565"/>
    </ligand>
</feature>
<comment type="similarity">
    <text evidence="3">Belongs to the TRAFAC class YlqF/YawG GTPase family. RsgA subfamily.</text>
</comment>
<dbReference type="EC" id="3.6.1.-" evidence="3"/>
<name>D2MQI0_9FIRM</name>
<dbReference type="PROSITE" id="PS50936">
    <property type="entry name" value="ENGC_GTPASE"/>
    <property type="match status" value="1"/>
</dbReference>
<dbReference type="EMBL" id="ADFR01000016">
    <property type="protein sequence ID" value="EFC05249.1"/>
    <property type="molecule type" value="Genomic_DNA"/>
</dbReference>
<feature type="binding site" evidence="3">
    <location>
        <position position="248"/>
    </location>
    <ligand>
        <name>Zn(2+)</name>
        <dbReference type="ChEBI" id="CHEBI:29105"/>
    </ligand>
</feature>
<keyword evidence="3" id="KW-0378">Hydrolase</keyword>
<feature type="domain" description="CP-type G" evidence="5">
    <location>
        <begin position="62"/>
        <end position="217"/>
    </location>
</feature>
<dbReference type="GO" id="GO:0005737">
    <property type="term" value="C:cytoplasm"/>
    <property type="evidence" value="ECO:0007669"/>
    <property type="project" value="UniProtKB-SubCell"/>
</dbReference>
<dbReference type="Gene3D" id="2.40.50.140">
    <property type="entry name" value="Nucleic acid-binding proteins"/>
    <property type="match status" value="1"/>
</dbReference>
<evidence type="ECO:0000313" key="6">
    <source>
        <dbReference type="EMBL" id="EFC05249.1"/>
    </source>
</evidence>
<feature type="domain" description="EngC GTPase" evidence="4">
    <location>
        <begin position="71"/>
        <end position="215"/>
    </location>
</feature>
<gene>
    <name evidence="3 6" type="primary">rsgA</name>
    <name evidence="6" type="ORF">HMPREF9013_0533</name>
</gene>
<protein>
    <recommendedName>
        <fullName evidence="3">Small ribosomal subunit biogenesis GTPase RsgA</fullName>
        <ecNumber evidence="3">3.6.1.-</ecNumber>
    </recommendedName>
</protein>
<keyword evidence="3" id="KW-0479">Metal-binding</keyword>
<dbReference type="RefSeq" id="WP_006627643.1">
    <property type="nucleotide sequence ID" value="NZ_ADFR01000016.1"/>
</dbReference>
<keyword evidence="2 3" id="KW-0342">GTP-binding</keyword>
<dbReference type="GO" id="GO:0019843">
    <property type="term" value="F:rRNA binding"/>
    <property type="evidence" value="ECO:0007669"/>
    <property type="project" value="UniProtKB-KW"/>
</dbReference>
<keyword evidence="3" id="KW-0862">Zinc</keyword>
<dbReference type="HAMAP" id="MF_01820">
    <property type="entry name" value="GTPase_RsgA"/>
    <property type="match status" value="1"/>
</dbReference>
<dbReference type="Pfam" id="PF03193">
    <property type="entry name" value="RsgA_GTPase"/>
    <property type="match status" value="1"/>
</dbReference>
<comment type="caution">
    <text evidence="6">The sequence shown here is derived from an EMBL/GenBank/DDBJ whole genome shotgun (WGS) entry which is preliminary data.</text>
</comment>
<dbReference type="GO" id="GO:0042274">
    <property type="term" value="P:ribosomal small subunit biogenesis"/>
    <property type="evidence" value="ECO:0007669"/>
    <property type="project" value="UniProtKB-UniRule"/>
</dbReference>
<evidence type="ECO:0000256" key="3">
    <source>
        <dbReference type="HAMAP-Rule" id="MF_01820"/>
    </source>
</evidence>
<dbReference type="SUPFAM" id="SSF50249">
    <property type="entry name" value="Nucleic acid-binding proteins"/>
    <property type="match status" value="1"/>
</dbReference>
<dbReference type="GO" id="GO:0003924">
    <property type="term" value="F:GTPase activity"/>
    <property type="evidence" value="ECO:0007669"/>
    <property type="project" value="UniProtKB-UniRule"/>
</dbReference>
<dbReference type="AlphaFoldDB" id="D2MQI0"/>
<evidence type="ECO:0000256" key="1">
    <source>
        <dbReference type="ARBA" id="ARBA00022741"/>
    </source>
</evidence>
<dbReference type="SUPFAM" id="SSF52540">
    <property type="entry name" value="P-loop containing nucleoside triphosphate hydrolases"/>
    <property type="match status" value="1"/>
</dbReference>
<reference evidence="7" key="1">
    <citation type="submission" date="2009-12" db="EMBL/GenBank/DDBJ databases">
        <title>Sequence of Clostridiales genomosp. BVAB3 str. UPII9-5.</title>
        <authorList>
            <person name="Madupu R."/>
            <person name="Durkin A.S."/>
            <person name="Torralba M."/>
            <person name="Methe B."/>
            <person name="Sutton G.G."/>
            <person name="Strausberg R.L."/>
            <person name="Nelson K.E."/>
        </authorList>
    </citation>
    <scope>NUCLEOTIDE SEQUENCE [LARGE SCALE GENOMIC DNA]</scope>
    <source>
        <strain evidence="7">W1219</strain>
    </source>
</reference>
<dbReference type="Proteomes" id="UP000005017">
    <property type="component" value="Unassembled WGS sequence"/>
</dbReference>
<feature type="binding site" evidence="3">
    <location>
        <begin position="111"/>
        <end position="114"/>
    </location>
    <ligand>
        <name>GTP</name>
        <dbReference type="ChEBI" id="CHEBI:37565"/>
    </ligand>
</feature>
<keyword evidence="3" id="KW-0699">rRNA-binding</keyword>
<feature type="binding site" evidence="3">
    <location>
        <position position="241"/>
    </location>
    <ligand>
        <name>Zn(2+)</name>
        <dbReference type="ChEBI" id="CHEBI:29105"/>
    </ligand>
</feature>
<dbReference type="GO" id="GO:0005525">
    <property type="term" value="F:GTP binding"/>
    <property type="evidence" value="ECO:0007669"/>
    <property type="project" value="UniProtKB-UniRule"/>
</dbReference>
<dbReference type="Gene3D" id="3.40.50.300">
    <property type="entry name" value="P-loop containing nucleotide triphosphate hydrolases"/>
    <property type="match status" value="1"/>
</dbReference>
<evidence type="ECO:0000259" key="5">
    <source>
        <dbReference type="PROSITE" id="PS51721"/>
    </source>
</evidence>
<dbReference type="InterPro" id="IPR012340">
    <property type="entry name" value="NA-bd_OB-fold"/>
</dbReference>
<accession>D2MQI0</accession>
<dbReference type="InterPro" id="IPR030378">
    <property type="entry name" value="G_CP_dom"/>
</dbReference>
<comment type="subunit">
    <text evidence="3">Monomer. Associates with 30S ribosomal subunit, binds 16S rRNA.</text>
</comment>
<keyword evidence="1 3" id="KW-0547">Nucleotide-binding</keyword>
<dbReference type="GO" id="GO:0046872">
    <property type="term" value="F:metal ion binding"/>
    <property type="evidence" value="ECO:0007669"/>
    <property type="project" value="UniProtKB-KW"/>
</dbReference>
<evidence type="ECO:0000259" key="4">
    <source>
        <dbReference type="PROSITE" id="PS50936"/>
    </source>
</evidence>
<organism evidence="6 7">
    <name type="scientific">Bulleidia extructa W1219</name>
    <dbReference type="NCBI Taxonomy" id="679192"/>
    <lineage>
        <taxon>Bacteria</taxon>
        <taxon>Bacillati</taxon>
        <taxon>Bacillota</taxon>
        <taxon>Erysipelotrichia</taxon>
        <taxon>Erysipelotrichales</taxon>
        <taxon>Erysipelotrichaceae</taxon>
        <taxon>Bulleidia</taxon>
    </lineage>
</organism>
<feature type="binding site" evidence="3">
    <location>
        <position position="246"/>
    </location>
    <ligand>
        <name>Zn(2+)</name>
        <dbReference type="ChEBI" id="CHEBI:29105"/>
    </ligand>
</feature>
<comment type="cofactor">
    <cofactor evidence="3">
        <name>Zn(2+)</name>
        <dbReference type="ChEBI" id="CHEBI:29105"/>
    </cofactor>
    <text evidence="3">Binds 1 zinc ion per subunit.</text>
</comment>
<dbReference type="Gene3D" id="1.10.40.50">
    <property type="entry name" value="Probable gtpase engc, domain 3"/>
    <property type="match status" value="1"/>
</dbReference>
<dbReference type="STRING" id="679192.HMPREF9013_0533"/>
<dbReference type="InterPro" id="IPR004881">
    <property type="entry name" value="Ribosome_biogen_GTPase_RsgA"/>
</dbReference>
<keyword evidence="3" id="KW-0694">RNA-binding</keyword>
<keyword evidence="3" id="KW-0690">Ribosome biogenesis</keyword>
<evidence type="ECO:0000256" key="2">
    <source>
        <dbReference type="ARBA" id="ARBA00023134"/>
    </source>
</evidence>
<dbReference type="PANTHER" id="PTHR32120:SF11">
    <property type="entry name" value="SMALL RIBOSOMAL SUBUNIT BIOGENESIS GTPASE RSGA 1, MITOCHONDRIAL-RELATED"/>
    <property type="match status" value="1"/>
</dbReference>
<dbReference type="PANTHER" id="PTHR32120">
    <property type="entry name" value="SMALL RIBOSOMAL SUBUNIT BIOGENESIS GTPASE RSGA"/>
    <property type="match status" value="1"/>
</dbReference>
<dbReference type="InterPro" id="IPR027417">
    <property type="entry name" value="P-loop_NTPase"/>
</dbReference>
<keyword evidence="3" id="KW-0963">Cytoplasm</keyword>
<comment type="function">
    <text evidence="3">One of several proteins that assist in the late maturation steps of the functional core of the 30S ribosomal subunit. Helps release RbfA from mature subunits. May play a role in the assembly of ribosomal proteins into the subunit. Circularly permuted GTPase that catalyzes slow GTP hydrolysis, GTPase activity is stimulated by the 30S ribosomal subunit.</text>
</comment>
<feature type="binding site" evidence="3">
    <location>
        <position position="254"/>
    </location>
    <ligand>
        <name>Zn(2+)</name>
        <dbReference type="ChEBI" id="CHEBI:29105"/>
    </ligand>
</feature>
<dbReference type="InterPro" id="IPR010914">
    <property type="entry name" value="RsgA_GTPase_dom"/>
</dbReference>
<keyword evidence="7" id="KW-1185">Reference proteome</keyword>
<dbReference type="eggNOG" id="COG1162">
    <property type="taxonomic scope" value="Bacteria"/>
</dbReference>
<sequence length="289" mass="32443">MKAKIIKIVSKDYGVFLEDTKEKVMARVAGKVRLQFSPVVGDMVEVSYQTDRYVIDRILPRRNSLVRPAIANVDQAFIVMSVVDPNFSTSLVDRLSILVKAAGIKPILVITKTDLKYPDDVETEIEAYERGKMLVIRTEKGFINPAIQHSLEGKITVLTGQSGAGKSTLLNTLDPSFHLETQEISKALGRGKHTTRHSELHEIAGGLVADTPGFSSLSFSHLELKDMADCIPDFEPYLHQCRFNDCLHENEPDCTIKKAVLKGDIAKSRYQSYLQVLALIREENRRMKR</sequence>